<dbReference type="RefSeq" id="WP_062394198.1">
    <property type="nucleotide sequence ID" value="NZ_CP011853.1"/>
</dbReference>
<dbReference type="STRING" id="1136941.ACH46_18355"/>
<accession>A0A0N9NCB2</accession>
<dbReference type="EMBL" id="CP011853">
    <property type="protein sequence ID" value="ALG86098.1"/>
    <property type="molecule type" value="Genomic_DNA"/>
</dbReference>
<keyword evidence="3" id="KW-0804">Transcription</keyword>
<evidence type="ECO:0000256" key="4">
    <source>
        <dbReference type="PROSITE-ProRule" id="PRU00335"/>
    </source>
</evidence>
<proteinExistence type="predicted"/>
<protein>
    <submittedName>
        <fullName evidence="6">TetR family transcriptional regulator</fullName>
    </submittedName>
</protein>
<dbReference type="InterPro" id="IPR009057">
    <property type="entry name" value="Homeodomain-like_sf"/>
</dbReference>
<dbReference type="Proteomes" id="UP000063789">
    <property type="component" value="Chromosome"/>
</dbReference>
<dbReference type="InterPro" id="IPR050109">
    <property type="entry name" value="HTH-type_TetR-like_transc_reg"/>
</dbReference>
<dbReference type="Gene3D" id="1.10.357.10">
    <property type="entry name" value="Tetracycline Repressor, domain 2"/>
    <property type="match status" value="1"/>
</dbReference>
<reference evidence="7" key="1">
    <citation type="submission" date="2015-06" db="EMBL/GenBank/DDBJ databases">
        <title>Complete genome sequence and metabolic analysis of phthalate degradation pathway in Gordonia sp. QH-11.</title>
        <authorList>
            <person name="Jin D."/>
            <person name="Kong X."/>
            <person name="Bai Z."/>
        </authorList>
    </citation>
    <scope>NUCLEOTIDE SEQUENCE [LARGE SCALE GENOMIC DNA]</scope>
    <source>
        <strain evidence="7">QH-11</strain>
    </source>
</reference>
<feature type="DNA-binding region" description="H-T-H motif" evidence="4">
    <location>
        <begin position="40"/>
        <end position="59"/>
    </location>
</feature>
<keyword evidence="1" id="KW-0805">Transcription regulation</keyword>
<dbReference type="PANTHER" id="PTHR30055:SF234">
    <property type="entry name" value="HTH-TYPE TRANSCRIPTIONAL REGULATOR BETI"/>
    <property type="match status" value="1"/>
</dbReference>
<dbReference type="PROSITE" id="PS50977">
    <property type="entry name" value="HTH_TETR_2"/>
    <property type="match status" value="1"/>
</dbReference>
<evidence type="ECO:0000256" key="3">
    <source>
        <dbReference type="ARBA" id="ARBA00023163"/>
    </source>
</evidence>
<evidence type="ECO:0000313" key="7">
    <source>
        <dbReference type="Proteomes" id="UP000063789"/>
    </source>
</evidence>
<dbReference type="OrthoDB" id="4550691at2"/>
<organism evidence="6 7">
    <name type="scientific">Gordonia phthalatica</name>
    <dbReference type="NCBI Taxonomy" id="1136941"/>
    <lineage>
        <taxon>Bacteria</taxon>
        <taxon>Bacillati</taxon>
        <taxon>Actinomycetota</taxon>
        <taxon>Actinomycetes</taxon>
        <taxon>Mycobacteriales</taxon>
        <taxon>Gordoniaceae</taxon>
        <taxon>Gordonia</taxon>
    </lineage>
</organism>
<dbReference type="PATRIC" id="fig|1136941.3.peg.3755"/>
<evidence type="ECO:0000313" key="6">
    <source>
        <dbReference type="EMBL" id="ALG86098.1"/>
    </source>
</evidence>
<gene>
    <name evidence="6" type="ORF">ACH46_18355</name>
</gene>
<evidence type="ECO:0000256" key="2">
    <source>
        <dbReference type="ARBA" id="ARBA00023125"/>
    </source>
</evidence>
<dbReference type="SUPFAM" id="SSF46689">
    <property type="entry name" value="Homeodomain-like"/>
    <property type="match status" value="1"/>
</dbReference>
<dbReference type="Pfam" id="PF00440">
    <property type="entry name" value="TetR_N"/>
    <property type="match status" value="1"/>
</dbReference>
<evidence type="ECO:0000259" key="5">
    <source>
        <dbReference type="PROSITE" id="PS50977"/>
    </source>
</evidence>
<dbReference type="GO" id="GO:0000976">
    <property type="term" value="F:transcription cis-regulatory region binding"/>
    <property type="evidence" value="ECO:0007669"/>
    <property type="project" value="TreeGrafter"/>
</dbReference>
<keyword evidence="2 4" id="KW-0238">DNA-binding</keyword>
<reference evidence="6 7" key="2">
    <citation type="journal article" date="2017" name="Int. J. Syst. Evol. Microbiol.">
        <title>Gordonia phthalatica sp. nov., a di-n-butyl phthalate-degrading bacterium isolated from activated sludge.</title>
        <authorList>
            <person name="Jin D."/>
            <person name="Kong X."/>
            <person name="Jia M."/>
            <person name="Yu X."/>
            <person name="Wang X."/>
            <person name="Zhuang X."/>
            <person name="Deng Y."/>
            <person name="Bai Z."/>
        </authorList>
    </citation>
    <scope>NUCLEOTIDE SEQUENCE [LARGE SCALE GENOMIC DNA]</scope>
    <source>
        <strain evidence="6 7">QH-11</strain>
    </source>
</reference>
<name>A0A0N9NCB2_9ACTN</name>
<feature type="domain" description="HTH tetR-type" evidence="5">
    <location>
        <begin position="17"/>
        <end position="77"/>
    </location>
</feature>
<dbReference type="InterPro" id="IPR001647">
    <property type="entry name" value="HTH_TetR"/>
</dbReference>
<sequence>MPPSTTRRRRAEHLGPQRRRPQILDVALDIAVTEGISAVTVASVAERLDVTRPVIYTCFANRVELIDELVRREEDRLRQSVGAVLRRREVDADADVFVEGFRALLGTVVDHPNTWRLVYGSPDAEVADYFGRGRADAVTRCTALLRPTLVKWGMPESQVEKKLGAMVELWVSTSEGMVRTFLADDSWDPGELAEFMGRSVYRALRAAV</sequence>
<dbReference type="GO" id="GO:0003700">
    <property type="term" value="F:DNA-binding transcription factor activity"/>
    <property type="evidence" value="ECO:0007669"/>
    <property type="project" value="TreeGrafter"/>
</dbReference>
<dbReference type="AlphaFoldDB" id="A0A0N9NCB2"/>
<dbReference type="KEGG" id="goq:ACH46_18355"/>
<keyword evidence="7" id="KW-1185">Reference proteome</keyword>
<evidence type="ECO:0000256" key="1">
    <source>
        <dbReference type="ARBA" id="ARBA00023015"/>
    </source>
</evidence>
<dbReference type="PANTHER" id="PTHR30055">
    <property type="entry name" value="HTH-TYPE TRANSCRIPTIONAL REGULATOR RUTR"/>
    <property type="match status" value="1"/>
</dbReference>